<evidence type="ECO:0000313" key="11">
    <source>
        <dbReference type="Proteomes" id="UP000320012"/>
    </source>
</evidence>
<dbReference type="InterPro" id="IPR037518">
    <property type="entry name" value="MPN"/>
</dbReference>
<evidence type="ECO:0000259" key="7">
    <source>
        <dbReference type="PROSITE" id="PS50249"/>
    </source>
</evidence>
<dbReference type="InterPro" id="IPR001405">
    <property type="entry name" value="UPF0758"/>
</dbReference>
<comment type="similarity">
    <text evidence="1">Belongs to the UPF0758 family.</text>
</comment>
<dbReference type="PROSITE" id="PS01302">
    <property type="entry name" value="UPF0758"/>
    <property type="match status" value="1"/>
</dbReference>
<dbReference type="RefSeq" id="WP_043708243.1">
    <property type="nucleotide sequence ID" value="NZ_CP012873.1"/>
</dbReference>
<keyword evidence="4" id="KW-0378">Hydrolase</keyword>
<dbReference type="InterPro" id="IPR025657">
    <property type="entry name" value="RadC_JAB"/>
</dbReference>
<dbReference type="STRING" id="137591.AO080_05515"/>
<protein>
    <submittedName>
        <fullName evidence="8">DNA repair protein RadC</fullName>
    </submittedName>
</protein>
<sequence>MLEIADSVQKVGDAMVQQFGQTPQEACWILAVNTQMRVLEVNRVAMGTLDSVTVHPRDIFRRLVALNAYGFIVVHNHPSGSLRLSQADRKLMTQLAMCSGVMQFHFLDFMVISSRGYTSLRSQHWLTEISVETLYDLWTKNDKV</sequence>
<evidence type="ECO:0000256" key="1">
    <source>
        <dbReference type="ARBA" id="ARBA00010243"/>
    </source>
</evidence>
<dbReference type="PANTHER" id="PTHR30471">
    <property type="entry name" value="DNA REPAIR PROTEIN RADC"/>
    <property type="match status" value="1"/>
</dbReference>
<organism evidence="8 10">
    <name type="scientific">Weissella cibaria</name>
    <dbReference type="NCBI Taxonomy" id="137591"/>
    <lineage>
        <taxon>Bacteria</taxon>
        <taxon>Bacillati</taxon>
        <taxon>Bacillota</taxon>
        <taxon>Bacilli</taxon>
        <taxon>Lactobacillales</taxon>
        <taxon>Lactobacillaceae</taxon>
        <taxon>Weissella</taxon>
    </lineage>
</organism>
<dbReference type="InterPro" id="IPR020891">
    <property type="entry name" value="UPF0758_CS"/>
</dbReference>
<dbReference type="eggNOG" id="COG2003">
    <property type="taxonomic scope" value="Bacteria"/>
</dbReference>
<evidence type="ECO:0000313" key="8">
    <source>
        <dbReference type="EMBL" id="KIU20190.1"/>
    </source>
</evidence>
<keyword evidence="2" id="KW-0645">Protease</keyword>
<dbReference type="GO" id="GO:0046872">
    <property type="term" value="F:metal ion binding"/>
    <property type="evidence" value="ECO:0007669"/>
    <property type="project" value="UniProtKB-KW"/>
</dbReference>
<name>A0A0D1KFH3_9LACO</name>
<dbReference type="EMBL" id="JWHU01000023">
    <property type="protein sequence ID" value="KIU20190.1"/>
    <property type="molecule type" value="Genomic_DNA"/>
</dbReference>
<dbReference type="PATRIC" id="fig|137591.25.peg.1205"/>
<evidence type="ECO:0000313" key="10">
    <source>
        <dbReference type="Proteomes" id="UP000032287"/>
    </source>
</evidence>
<reference evidence="9 11" key="2">
    <citation type="submission" date="2019-07" db="EMBL/GenBank/DDBJ databases">
        <title>Genome sequence of Weissella cibaria GK1.</title>
        <authorList>
            <person name="Choi H.-J."/>
        </authorList>
    </citation>
    <scope>NUCLEOTIDE SEQUENCE [LARGE SCALE GENOMIC DNA]</scope>
    <source>
        <strain evidence="9 11">GK1</strain>
    </source>
</reference>
<feature type="domain" description="MPN" evidence="7">
    <location>
        <begin position="4"/>
        <end position="126"/>
    </location>
</feature>
<gene>
    <name evidence="9" type="ORF">FO435_08265</name>
    <name evidence="8" type="ORF">QX99_01232</name>
</gene>
<dbReference type="EMBL" id="VNHC01000002">
    <property type="protein sequence ID" value="TVV27877.1"/>
    <property type="molecule type" value="Genomic_DNA"/>
</dbReference>
<evidence type="ECO:0000256" key="4">
    <source>
        <dbReference type="ARBA" id="ARBA00022801"/>
    </source>
</evidence>
<dbReference type="Proteomes" id="UP000320012">
    <property type="component" value="Unassembled WGS sequence"/>
</dbReference>
<evidence type="ECO:0000256" key="2">
    <source>
        <dbReference type="ARBA" id="ARBA00022670"/>
    </source>
</evidence>
<evidence type="ECO:0000256" key="6">
    <source>
        <dbReference type="ARBA" id="ARBA00023049"/>
    </source>
</evidence>
<dbReference type="AlphaFoldDB" id="A0A0D1KFH3"/>
<dbReference type="CDD" id="cd08071">
    <property type="entry name" value="MPN_DUF2466"/>
    <property type="match status" value="1"/>
</dbReference>
<proteinExistence type="inferred from homology"/>
<dbReference type="KEGG" id="wcb:AO080_05515"/>
<keyword evidence="3" id="KW-0479">Metal-binding</keyword>
<keyword evidence="10" id="KW-1185">Reference proteome</keyword>
<dbReference type="OrthoDB" id="9804482at2"/>
<accession>A0A0D1KFH3</accession>
<dbReference type="GO" id="GO:0006508">
    <property type="term" value="P:proteolysis"/>
    <property type="evidence" value="ECO:0007669"/>
    <property type="project" value="UniProtKB-KW"/>
</dbReference>
<dbReference type="SUPFAM" id="SSF102712">
    <property type="entry name" value="JAB1/MPN domain"/>
    <property type="match status" value="1"/>
</dbReference>
<dbReference type="Proteomes" id="UP000032287">
    <property type="component" value="Unassembled WGS sequence"/>
</dbReference>
<dbReference type="Gene3D" id="3.40.140.10">
    <property type="entry name" value="Cytidine Deaminase, domain 2"/>
    <property type="match status" value="1"/>
</dbReference>
<evidence type="ECO:0000313" key="9">
    <source>
        <dbReference type="EMBL" id="TVV27877.1"/>
    </source>
</evidence>
<dbReference type="Pfam" id="PF04002">
    <property type="entry name" value="RadC"/>
    <property type="match status" value="1"/>
</dbReference>
<reference evidence="8 10" key="1">
    <citation type="journal article" date="2015" name="Microbiology (Mosc.)">
        <title>Genomics of the Weissella cibaria species with an examination of its metabolic traits.</title>
        <authorList>
            <person name="Lynch K.M."/>
            <person name="Lucid A."/>
            <person name="Arendt E.K."/>
            <person name="Sleator R.D."/>
            <person name="Lucey B."/>
            <person name="Coffey A."/>
        </authorList>
    </citation>
    <scope>NUCLEOTIDE SEQUENCE [LARGE SCALE GENOMIC DNA]</scope>
    <source>
        <strain evidence="8 10">MG1</strain>
    </source>
</reference>
<comment type="caution">
    <text evidence="8">The sequence shown here is derived from an EMBL/GenBank/DDBJ whole genome shotgun (WGS) entry which is preliminary data.</text>
</comment>
<evidence type="ECO:0000256" key="3">
    <source>
        <dbReference type="ARBA" id="ARBA00022723"/>
    </source>
</evidence>
<dbReference type="PANTHER" id="PTHR30471:SF3">
    <property type="entry name" value="UPF0758 PROTEIN YEES-RELATED"/>
    <property type="match status" value="1"/>
</dbReference>
<evidence type="ECO:0000256" key="5">
    <source>
        <dbReference type="ARBA" id="ARBA00022833"/>
    </source>
</evidence>
<dbReference type="GO" id="GO:0008237">
    <property type="term" value="F:metallopeptidase activity"/>
    <property type="evidence" value="ECO:0007669"/>
    <property type="project" value="UniProtKB-KW"/>
</dbReference>
<keyword evidence="5" id="KW-0862">Zinc</keyword>
<dbReference type="PROSITE" id="PS50249">
    <property type="entry name" value="MPN"/>
    <property type="match status" value="1"/>
</dbReference>
<keyword evidence="6" id="KW-0482">Metalloprotease</keyword>